<evidence type="ECO:0000259" key="1">
    <source>
        <dbReference type="Pfam" id="PF12697"/>
    </source>
</evidence>
<dbReference type="PANTHER" id="PTHR37017">
    <property type="entry name" value="AB HYDROLASE-1 DOMAIN-CONTAINING PROTEIN-RELATED"/>
    <property type="match status" value="1"/>
</dbReference>
<dbReference type="SUPFAM" id="SSF53474">
    <property type="entry name" value="alpha/beta-Hydrolases"/>
    <property type="match status" value="1"/>
</dbReference>
<dbReference type="PANTHER" id="PTHR37017:SF11">
    <property type="entry name" value="ESTERASE_LIPASE_THIOESTERASE DOMAIN-CONTAINING PROTEIN"/>
    <property type="match status" value="1"/>
</dbReference>
<dbReference type="AlphaFoldDB" id="A0A6J6KVL0"/>
<name>A0A6J6KVL0_9ZZZZ</name>
<accession>A0A6J6KVL0</accession>
<dbReference type="InterPro" id="IPR000073">
    <property type="entry name" value="AB_hydrolase_1"/>
</dbReference>
<feature type="domain" description="AB hydrolase-1" evidence="1">
    <location>
        <begin position="34"/>
        <end position="253"/>
    </location>
</feature>
<dbReference type="Pfam" id="PF12697">
    <property type="entry name" value="Abhydrolase_6"/>
    <property type="match status" value="1"/>
</dbReference>
<dbReference type="InterPro" id="IPR029058">
    <property type="entry name" value="AB_hydrolase_fold"/>
</dbReference>
<dbReference type="Gene3D" id="3.40.50.1820">
    <property type="entry name" value="alpha/beta hydrolase"/>
    <property type="match status" value="1"/>
</dbReference>
<evidence type="ECO:0000313" key="2">
    <source>
        <dbReference type="EMBL" id="CAB4653396.1"/>
    </source>
</evidence>
<reference evidence="2" key="1">
    <citation type="submission" date="2020-05" db="EMBL/GenBank/DDBJ databases">
        <authorList>
            <person name="Chiriac C."/>
            <person name="Salcher M."/>
            <person name="Ghai R."/>
            <person name="Kavagutti S V."/>
        </authorList>
    </citation>
    <scope>NUCLEOTIDE SEQUENCE</scope>
</reference>
<proteinExistence type="predicted"/>
<protein>
    <submittedName>
        <fullName evidence="2">Unannotated protein</fullName>
    </submittedName>
</protein>
<dbReference type="InterPro" id="IPR052897">
    <property type="entry name" value="Sec-Metab_Biosynth_Hydrolase"/>
</dbReference>
<gene>
    <name evidence="2" type="ORF">UFOPK2282_00069</name>
    <name evidence="3" type="ORF">UFOPK3576_01138</name>
</gene>
<sequence>MSNTVGTRHSGHLERCHSPIFTHGGRYGLSVKSVLFIHGAWHGAWCWDPVRALLTEAGIESVAIELPGDQPGNSIGSDAAIAFTAMDEMNGEVIVVGHSLAGLVAPFVATHPKAAGVVMVAALFPEFDISAAQQRDQNPDLYTQRYRSAEIIRHEDGSTEVPQDEAIALMFNTCDPEMALWAANKLRRQYWESFVEPSPLWAWPEIATLVVACTRDELTNPEPMRVAAAKISNSTYVELECDHSPMLSEPKSFTDLLIHFAK</sequence>
<dbReference type="EMBL" id="CAEZWR010000004">
    <property type="protein sequence ID" value="CAB4653396.1"/>
    <property type="molecule type" value="Genomic_DNA"/>
</dbReference>
<evidence type="ECO:0000313" key="3">
    <source>
        <dbReference type="EMBL" id="CAB4911289.1"/>
    </source>
</evidence>
<dbReference type="EMBL" id="CAFBMO010000048">
    <property type="protein sequence ID" value="CAB4911289.1"/>
    <property type="molecule type" value="Genomic_DNA"/>
</dbReference>
<organism evidence="2">
    <name type="scientific">freshwater metagenome</name>
    <dbReference type="NCBI Taxonomy" id="449393"/>
    <lineage>
        <taxon>unclassified sequences</taxon>
        <taxon>metagenomes</taxon>
        <taxon>ecological metagenomes</taxon>
    </lineage>
</organism>